<dbReference type="EMBL" id="FZMP01000214">
    <property type="protein sequence ID" value="SNQ62263.1"/>
    <property type="molecule type" value="Genomic_DNA"/>
</dbReference>
<keyword evidence="2" id="KW-1185">Reference proteome</keyword>
<sequence>MTDSYILVAEFRTAADIGKCHTCQARLSGVYDIRDPDKPENFPECHYYCGD</sequence>
<dbReference type="AlphaFoldDB" id="A0A284VSV0"/>
<name>A0A284VSV0_9EURY</name>
<proteinExistence type="predicted"/>
<gene>
    <name evidence="1" type="ORF">MNV_660001</name>
</gene>
<organism evidence="1 2">
    <name type="scientific">Candidatus Methanoperedens nitratireducens</name>
    <dbReference type="NCBI Taxonomy" id="1392998"/>
    <lineage>
        <taxon>Archaea</taxon>
        <taxon>Methanobacteriati</taxon>
        <taxon>Methanobacteriota</taxon>
        <taxon>Stenosarchaea group</taxon>
        <taxon>Methanomicrobia</taxon>
        <taxon>Methanosarcinales</taxon>
        <taxon>ANME-2 cluster</taxon>
        <taxon>Candidatus Methanoperedentaceae</taxon>
        <taxon>Candidatus Methanoperedens</taxon>
    </lineage>
</organism>
<accession>A0A284VSV0</accession>
<dbReference type="Proteomes" id="UP000218615">
    <property type="component" value="Unassembled WGS sequence"/>
</dbReference>
<reference evidence="2" key="1">
    <citation type="submission" date="2017-06" db="EMBL/GenBank/DDBJ databases">
        <authorList>
            <person name="Cremers G."/>
        </authorList>
    </citation>
    <scope>NUCLEOTIDE SEQUENCE [LARGE SCALE GENOMIC DNA]</scope>
</reference>
<dbReference type="RefSeq" id="WP_179294023.1">
    <property type="nucleotide sequence ID" value="NZ_FZMP01000214.1"/>
</dbReference>
<evidence type="ECO:0000313" key="2">
    <source>
        <dbReference type="Proteomes" id="UP000218615"/>
    </source>
</evidence>
<protein>
    <submittedName>
        <fullName evidence="1">Uncharacterized protein</fullName>
    </submittedName>
</protein>
<evidence type="ECO:0000313" key="1">
    <source>
        <dbReference type="EMBL" id="SNQ62263.1"/>
    </source>
</evidence>